<evidence type="ECO:0000259" key="1">
    <source>
        <dbReference type="Pfam" id="PF00135"/>
    </source>
</evidence>
<dbReference type="SUPFAM" id="SSF56436">
    <property type="entry name" value="C-type lectin-like"/>
    <property type="match status" value="1"/>
</dbReference>
<proteinExistence type="predicted"/>
<protein>
    <submittedName>
        <fullName evidence="3">Carboxylesterase type B domain-containing protein</fullName>
    </submittedName>
</protein>
<dbReference type="InterPro" id="IPR002018">
    <property type="entry name" value="CarbesteraseB"/>
</dbReference>
<dbReference type="Gene3D" id="3.40.50.1820">
    <property type="entry name" value="alpha/beta hydrolase"/>
    <property type="match status" value="1"/>
</dbReference>
<dbReference type="InterPro" id="IPR016187">
    <property type="entry name" value="CTDL_fold"/>
</dbReference>
<sequence>MSGWQEGKVNASDVKMADFFADSWTNFAKYGKPTLDDTWQPATSTLNNMEYLEIGSNLTMKTGYRVLDQIQFNRVLPIFIGEYPQDLQDYNNGSIIGCPTGWTKSSTNSKRCYNVFNISLSQKAGLDVCLFSLASVISIDNAFENSEIQGLSKPESEIGPGTHF</sequence>
<dbReference type="InterPro" id="IPR029058">
    <property type="entry name" value="AB_hydrolase_fold"/>
</dbReference>
<dbReference type="AlphaFoldDB" id="A0A914EC10"/>
<evidence type="ECO:0000313" key="2">
    <source>
        <dbReference type="Proteomes" id="UP000887540"/>
    </source>
</evidence>
<reference evidence="3" key="1">
    <citation type="submission" date="2022-11" db="UniProtKB">
        <authorList>
            <consortium name="WormBaseParasite"/>
        </authorList>
    </citation>
    <scope>IDENTIFICATION</scope>
</reference>
<keyword evidence="2" id="KW-1185">Reference proteome</keyword>
<evidence type="ECO:0000313" key="3">
    <source>
        <dbReference type="WBParaSite" id="ACRNAN_scaffold6967.g33053.t1"/>
    </source>
</evidence>
<name>A0A914EC10_9BILA</name>
<organism evidence="2 3">
    <name type="scientific">Acrobeloides nanus</name>
    <dbReference type="NCBI Taxonomy" id="290746"/>
    <lineage>
        <taxon>Eukaryota</taxon>
        <taxon>Metazoa</taxon>
        <taxon>Ecdysozoa</taxon>
        <taxon>Nematoda</taxon>
        <taxon>Chromadorea</taxon>
        <taxon>Rhabditida</taxon>
        <taxon>Tylenchina</taxon>
        <taxon>Cephalobomorpha</taxon>
        <taxon>Cephaloboidea</taxon>
        <taxon>Cephalobidae</taxon>
        <taxon>Acrobeloides</taxon>
    </lineage>
</organism>
<dbReference type="SUPFAM" id="SSF53474">
    <property type="entry name" value="alpha/beta-Hydrolases"/>
    <property type="match status" value="1"/>
</dbReference>
<dbReference type="WBParaSite" id="ACRNAN_scaffold6967.g33053.t1">
    <property type="protein sequence ID" value="ACRNAN_scaffold6967.g33053.t1"/>
    <property type="gene ID" value="ACRNAN_scaffold6967.g33053"/>
</dbReference>
<dbReference type="Proteomes" id="UP000887540">
    <property type="component" value="Unplaced"/>
</dbReference>
<accession>A0A914EC10</accession>
<dbReference type="Pfam" id="PF00135">
    <property type="entry name" value="COesterase"/>
    <property type="match status" value="1"/>
</dbReference>
<feature type="domain" description="Carboxylesterase type B" evidence="1">
    <location>
        <begin position="9"/>
        <end position="65"/>
    </location>
</feature>